<evidence type="ECO:0000313" key="3">
    <source>
        <dbReference type="Proteomes" id="UP000290288"/>
    </source>
</evidence>
<protein>
    <submittedName>
        <fullName evidence="2">Uncharacterized protein</fullName>
    </submittedName>
</protein>
<keyword evidence="3" id="KW-1185">Reference proteome</keyword>
<gene>
    <name evidence="2" type="ORF">EST38_g4563</name>
</gene>
<name>A0A4Q2DM99_9AGAR</name>
<evidence type="ECO:0000313" key="2">
    <source>
        <dbReference type="EMBL" id="RXW21280.1"/>
    </source>
</evidence>
<organism evidence="2 3">
    <name type="scientific">Candolleomyces aberdarensis</name>
    <dbReference type="NCBI Taxonomy" id="2316362"/>
    <lineage>
        <taxon>Eukaryota</taxon>
        <taxon>Fungi</taxon>
        <taxon>Dikarya</taxon>
        <taxon>Basidiomycota</taxon>
        <taxon>Agaricomycotina</taxon>
        <taxon>Agaricomycetes</taxon>
        <taxon>Agaricomycetidae</taxon>
        <taxon>Agaricales</taxon>
        <taxon>Agaricineae</taxon>
        <taxon>Psathyrellaceae</taxon>
        <taxon>Candolleomyces</taxon>
    </lineage>
</organism>
<dbReference type="EMBL" id="SDEE01000113">
    <property type="protein sequence ID" value="RXW21280.1"/>
    <property type="molecule type" value="Genomic_DNA"/>
</dbReference>
<sequence length="69" mass="7901">MKLPELYPVIHDEDEGPTLPKFVNEAIYETWKERIKSFPGQSRIQIEEQEESEKKQDGSELSAATGAHN</sequence>
<feature type="region of interest" description="Disordered" evidence="1">
    <location>
        <begin position="39"/>
        <end position="69"/>
    </location>
</feature>
<reference evidence="2 3" key="1">
    <citation type="submission" date="2019-01" db="EMBL/GenBank/DDBJ databases">
        <title>Draft genome sequence of Psathyrella aberdarensis IHI B618.</title>
        <authorList>
            <person name="Buettner E."/>
            <person name="Kellner H."/>
        </authorList>
    </citation>
    <scope>NUCLEOTIDE SEQUENCE [LARGE SCALE GENOMIC DNA]</scope>
    <source>
        <strain evidence="2 3">IHI B618</strain>
    </source>
</reference>
<dbReference type="OrthoDB" id="10561778at2759"/>
<proteinExistence type="predicted"/>
<comment type="caution">
    <text evidence="2">The sequence shown here is derived from an EMBL/GenBank/DDBJ whole genome shotgun (WGS) entry which is preliminary data.</text>
</comment>
<dbReference type="AlphaFoldDB" id="A0A4Q2DM99"/>
<evidence type="ECO:0000256" key="1">
    <source>
        <dbReference type="SAM" id="MobiDB-lite"/>
    </source>
</evidence>
<dbReference type="Proteomes" id="UP000290288">
    <property type="component" value="Unassembled WGS sequence"/>
</dbReference>
<accession>A0A4Q2DM99</accession>